<evidence type="ECO:0000256" key="1">
    <source>
        <dbReference type="SAM" id="Phobius"/>
    </source>
</evidence>
<organism evidence="2 3">
    <name type="scientific">Sphaerobolus stellatus (strain SS14)</name>
    <dbReference type="NCBI Taxonomy" id="990650"/>
    <lineage>
        <taxon>Eukaryota</taxon>
        <taxon>Fungi</taxon>
        <taxon>Dikarya</taxon>
        <taxon>Basidiomycota</taxon>
        <taxon>Agaricomycotina</taxon>
        <taxon>Agaricomycetes</taxon>
        <taxon>Phallomycetidae</taxon>
        <taxon>Geastrales</taxon>
        <taxon>Sphaerobolaceae</taxon>
        <taxon>Sphaerobolus</taxon>
    </lineage>
</organism>
<dbReference type="HOGENOM" id="CLU_1300377_0_0_1"/>
<sequence>MTTPFEPIYAPAVHAATPFGHDHYVIVWRYLRMISNRYPNSIASPQYVKSREKIKLSAFDFQPPYAMNTHIFLAPYNRWFRLIGRFSISAMEEDGCSMDYQAFLVRIDHYGEEKVAIPVPDIFFQENFDLLPPCTPLPSLPTPALNSSPTPSIHRYPPLPSHINEQLGQTGGSVARHQVVHKRWKRRYWAYVFGLSFSIIIIGMLVIMSNLH</sequence>
<dbReference type="EMBL" id="KN837305">
    <property type="protein sequence ID" value="KIJ28470.1"/>
    <property type="molecule type" value="Genomic_DNA"/>
</dbReference>
<reference evidence="2 3" key="1">
    <citation type="submission" date="2014-06" db="EMBL/GenBank/DDBJ databases">
        <title>Evolutionary Origins and Diversification of the Mycorrhizal Mutualists.</title>
        <authorList>
            <consortium name="DOE Joint Genome Institute"/>
            <consortium name="Mycorrhizal Genomics Consortium"/>
            <person name="Kohler A."/>
            <person name="Kuo A."/>
            <person name="Nagy L.G."/>
            <person name="Floudas D."/>
            <person name="Copeland A."/>
            <person name="Barry K.W."/>
            <person name="Cichocki N."/>
            <person name="Veneault-Fourrey C."/>
            <person name="LaButti K."/>
            <person name="Lindquist E.A."/>
            <person name="Lipzen A."/>
            <person name="Lundell T."/>
            <person name="Morin E."/>
            <person name="Murat C."/>
            <person name="Riley R."/>
            <person name="Ohm R."/>
            <person name="Sun H."/>
            <person name="Tunlid A."/>
            <person name="Henrissat B."/>
            <person name="Grigoriev I.V."/>
            <person name="Hibbett D.S."/>
            <person name="Martin F."/>
        </authorList>
    </citation>
    <scope>NUCLEOTIDE SEQUENCE [LARGE SCALE GENOMIC DNA]</scope>
    <source>
        <strain evidence="2 3">SS14</strain>
    </source>
</reference>
<protein>
    <submittedName>
        <fullName evidence="2">Uncharacterized protein</fullName>
    </submittedName>
</protein>
<dbReference type="AlphaFoldDB" id="A0A0C9UTI9"/>
<accession>A0A0C9UTI9</accession>
<evidence type="ECO:0000313" key="2">
    <source>
        <dbReference type="EMBL" id="KIJ28470.1"/>
    </source>
</evidence>
<gene>
    <name evidence="2" type="ORF">M422DRAFT_270245</name>
</gene>
<keyword evidence="3" id="KW-1185">Reference proteome</keyword>
<name>A0A0C9UTI9_SPHS4</name>
<keyword evidence="1" id="KW-0812">Transmembrane</keyword>
<keyword evidence="1" id="KW-1133">Transmembrane helix</keyword>
<dbReference type="Proteomes" id="UP000054279">
    <property type="component" value="Unassembled WGS sequence"/>
</dbReference>
<proteinExistence type="predicted"/>
<evidence type="ECO:0000313" key="3">
    <source>
        <dbReference type="Proteomes" id="UP000054279"/>
    </source>
</evidence>
<feature type="transmembrane region" description="Helical" evidence="1">
    <location>
        <begin position="188"/>
        <end position="208"/>
    </location>
</feature>
<keyword evidence="1" id="KW-0472">Membrane</keyword>